<dbReference type="AlphaFoldDB" id="A0A1W0E3Q3"/>
<dbReference type="Proteomes" id="UP000192758">
    <property type="component" value="Unassembled WGS sequence"/>
</dbReference>
<gene>
    <name evidence="2" type="ORF">EHP00_699</name>
</gene>
<dbReference type="EMBL" id="MNPJ01000024">
    <property type="protein sequence ID" value="OQS53877.1"/>
    <property type="molecule type" value="Genomic_DNA"/>
</dbReference>
<dbReference type="OrthoDB" id="2194473at2759"/>
<proteinExistence type="predicted"/>
<organism evidence="2 3">
    <name type="scientific">Ecytonucleospora hepatopenaei</name>
    <dbReference type="NCBI Taxonomy" id="646526"/>
    <lineage>
        <taxon>Eukaryota</taxon>
        <taxon>Fungi</taxon>
        <taxon>Fungi incertae sedis</taxon>
        <taxon>Microsporidia</taxon>
        <taxon>Enterocytozoonidae</taxon>
        <taxon>Ecytonucleospora</taxon>
    </lineage>
</organism>
<protein>
    <submittedName>
        <fullName evidence="2">Uncharacterized protein</fullName>
    </submittedName>
</protein>
<keyword evidence="1" id="KW-0175">Coiled coil</keyword>
<evidence type="ECO:0000313" key="3">
    <source>
        <dbReference type="Proteomes" id="UP000192758"/>
    </source>
</evidence>
<sequence>MITGKKYSCFKNVFKKAVQEILKTDVLEQIEKTKDSFFSEQSVKNNQTNDDSEILENLKEEKKKEEEITLNEFIDNIGNKFSHFFLETMNTYNVENRLNVLEHEICYGRKRIDDLKDKKYIEEIIESHVAENKGNLIDLMDKEKERLREQIKEMDESINKCSLKIKELHKENTMFEKEYKKLFN</sequence>
<evidence type="ECO:0000313" key="2">
    <source>
        <dbReference type="EMBL" id="OQS53877.1"/>
    </source>
</evidence>
<accession>A0A1W0E3Q3</accession>
<reference evidence="2 3" key="1">
    <citation type="journal article" date="2017" name="Environ. Microbiol.">
        <title>Decay of the glycolytic pathway and adaptation to intranuclear parasitism within Enterocytozoonidae microsporidia.</title>
        <authorList>
            <person name="Wiredu Boakye D."/>
            <person name="Jaroenlak P."/>
            <person name="Prachumwat A."/>
            <person name="Williams T.A."/>
            <person name="Bateman K.S."/>
            <person name="Itsathitphaisarn O."/>
            <person name="Sritunyalucksana K."/>
            <person name="Paszkiewicz K.H."/>
            <person name="Moore K.A."/>
            <person name="Stentiford G.D."/>
            <person name="Williams B.A."/>
        </authorList>
    </citation>
    <scope>NUCLEOTIDE SEQUENCE [LARGE SCALE GENOMIC DNA]</scope>
    <source>
        <strain evidence="2 3">TH1</strain>
    </source>
</reference>
<keyword evidence="3" id="KW-1185">Reference proteome</keyword>
<dbReference type="VEuPathDB" id="MicrosporidiaDB:EHP00_699"/>
<evidence type="ECO:0000256" key="1">
    <source>
        <dbReference type="SAM" id="Coils"/>
    </source>
</evidence>
<comment type="caution">
    <text evidence="2">The sequence shown here is derived from an EMBL/GenBank/DDBJ whole genome shotgun (WGS) entry which is preliminary data.</text>
</comment>
<feature type="coiled-coil region" evidence="1">
    <location>
        <begin position="130"/>
        <end position="171"/>
    </location>
</feature>
<name>A0A1W0E3Q3_9MICR</name>